<keyword evidence="2" id="KW-1185">Reference proteome</keyword>
<name>A0A9Q0F6B4_9ROSI</name>
<protein>
    <submittedName>
        <fullName evidence="1">Uncharacterized protein</fullName>
    </submittedName>
</protein>
<accession>A0A9Q0F6B4</accession>
<dbReference type="AlphaFoldDB" id="A0A9Q0F6B4"/>
<feature type="non-terminal residue" evidence="1">
    <location>
        <position position="1"/>
    </location>
</feature>
<sequence length="131" mass="13497">FFASCGIELTRGGLLLAASCVVGGGCWLRLVLVALEGGCRFTAVGGPGVVSGQIQGSGKTIGSGDLEDYVRVHTAVAAIAGDAWPSDGGRSARCWVIDGESFCGYRVCGTRSRRGLERSLDCAGLLSQTRI</sequence>
<organism evidence="1 2">
    <name type="scientific">Turnera subulata</name>
    <dbReference type="NCBI Taxonomy" id="218843"/>
    <lineage>
        <taxon>Eukaryota</taxon>
        <taxon>Viridiplantae</taxon>
        <taxon>Streptophyta</taxon>
        <taxon>Embryophyta</taxon>
        <taxon>Tracheophyta</taxon>
        <taxon>Spermatophyta</taxon>
        <taxon>Magnoliopsida</taxon>
        <taxon>eudicotyledons</taxon>
        <taxon>Gunneridae</taxon>
        <taxon>Pentapetalae</taxon>
        <taxon>rosids</taxon>
        <taxon>fabids</taxon>
        <taxon>Malpighiales</taxon>
        <taxon>Passifloraceae</taxon>
        <taxon>Turnera</taxon>
    </lineage>
</organism>
<reference evidence="1" key="1">
    <citation type="submission" date="2022-02" db="EMBL/GenBank/DDBJ databases">
        <authorList>
            <person name="Henning P.M."/>
            <person name="McCubbin A.G."/>
            <person name="Shore J.S."/>
        </authorList>
    </citation>
    <scope>NUCLEOTIDE SEQUENCE</scope>
    <source>
        <strain evidence="1">F60SS</strain>
        <tissue evidence="1">Leaves</tissue>
    </source>
</reference>
<evidence type="ECO:0000313" key="1">
    <source>
        <dbReference type="EMBL" id="KAJ4825728.1"/>
    </source>
</evidence>
<reference evidence="1" key="2">
    <citation type="journal article" date="2023" name="Plants (Basel)">
        <title>Annotation of the Turnera subulata (Passifloraceae) Draft Genome Reveals the S-Locus Evolved after the Divergence of Turneroideae from Passifloroideae in a Stepwise Manner.</title>
        <authorList>
            <person name="Henning P.M."/>
            <person name="Roalson E.H."/>
            <person name="Mir W."/>
            <person name="McCubbin A.G."/>
            <person name="Shore J.S."/>
        </authorList>
    </citation>
    <scope>NUCLEOTIDE SEQUENCE</scope>
    <source>
        <strain evidence="1">F60SS</strain>
    </source>
</reference>
<evidence type="ECO:0000313" key="2">
    <source>
        <dbReference type="Proteomes" id="UP001141552"/>
    </source>
</evidence>
<gene>
    <name evidence="1" type="ORF">Tsubulata_001233</name>
</gene>
<proteinExistence type="predicted"/>
<comment type="caution">
    <text evidence="1">The sequence shown here is derived from an EMBL/GenBank/DDBJ whole genome shotgun (WGS) entry which is preliminary data.</text>
</comment>
<dbReference type="Proteomes" id="UP001141552">
    <property type="component" value="Unassembled WGS sequence"/>
</dbReference>
<dbReference type="EMBL" id="JAKUCV010006825">
    <property type="protein sequence ID" value="KAJ4825728.1"/>
    <property type="molecule type" value="Genomic_DNA"/>
</dbReference>